<evidence type="ECO:0000313" key="11">
    <source>
        <dbReference type="Proteomes" id="UP000004728"/>
    </source>
</evidence>
<evidence type="ECO:0000259" key="7">
    <source>
        <dbReference type="Pfam" id="PF25954"/>
    </source>
</evidence>
<keyword evidence="6" id="KW-0732">Signal</keyword>
<evidence type="ECO:0000256" key="2">
    <source>
        <dbReference type="ARBA" id="ARBA00022448"/>
    </source>
</evidence>
<dbReference type="GO" id="GO:0046686">
    <property type="term" value="P:response to cadmium ion"/>
    <property type="evidence" value="ECO:0007669"/>
    <property type="project" value="UniProtKB-KW"/>
</dbReference>
<dbReference type="InterPro" id="IPR058649">
    <property type="entry name" value="CzcB_C"/>
</dbReference>
<evidence type="ECO:0000259" key="8">
    <source>
        <dbReference type="Pfam" id="PF25973"/>
    </source>
</evidence>
<evidence type="ECO:0000256" key="4">
    <source>
        <dbReference type="ARBA" id="ARBA00043263"/>
    </source>
</evidence>
<feature type="domain" description="CusB-like beta-barrel" evidence="7">
    <location>
        <begin position="231"/>
        <end position="307"/>
    </location>
</feature>
<sequence>MKMPKLPAFALLALPLPLLLAACGSHADKPVAKAPVDPTLVVGAPDLVKRLRIATIAEVPVSETLRVAGQIDFDENRVARIGSAVTGRVSAMHANVGQSVRQGEVLAQITSTDLTTQQLAYVRAKSTHDLDSRNLDRARTLYAADVISAAELQRRETEYHVSAAEMRAAADQLRLLGLSGSAMGSLGARGAVHSASQVTATMSGVVVERHLAQGQVVQPSDALFVVADLSKVWAIAKVPEQQVRFVRQGETVTLEIPALGDEKRTGKLVFVGQTVDPTTRTVLIRTELDNANGMLKPSMLATMLVESEPQPRLVVPSSAVVRESNADHVFVDEGQGRFRLRKVQLAEDRGGRRVVLSGLKPGERVVVDGAFHLNTERNRQATETQ</sequence>
<evidence type="ECO:0000259" key="9">
    <source>
        <dbReference type="Pfam" id="PF25975"/>
    </source>
</evidence>
<name>F1Z3H9_9SPHN</name>
<proteinExistence type="inferred from homology"/>
<dbReference type="GO" id="GO:0060003">
    <property type="term" value="P:copper ion export"/>
    <property type="evidence" value="ECO:0007669"/>
    <property type="project" value="TreeGrafter"/>
</dbReference>
<feature type="domain" description="CzcB-like C-terminal circularly permuted SH3-like" evidence="9">
    <location>
        <begin position="314"/>
        <end position="373"/>
    </location>
</feature>
<feature type="signal peptide" evidence="6">
    <location>
        <begin position="1"/>
        <end position="27"/>
    </location>
</feature>
<evidence type="ECO:0000256" key="1">
    <source>
        <dbReference type="ARBA" id="ARBA00009477"/>
    </source>
</evidence>
<dbReference type="Pfam" id="PF25973">
    <property type="entry name" value="BSH_CzcB"/>
    <property type="match status" value="1"/>
</dbReference>
<dbReference type="OrthoDB" id="9806939at2"/>
<dbReference type="FunFam" id="2.40.30.170:FF:000010">
    <property type="entry name" value="Efflux RND transporter periplasmic adaptor subunit"/>
    <property type="match status" value="1"/>
</dbReference>
<comment type="similarity">
    <text evidence="1">Belongs to the membrane fusion protein (MFP) (TC 8.A.1) family.</text>
</comment>
<dbReference type="InterPro" id="IPR058647">
    <property type="entry name" value="BSH_CzcB-like"/>
</dbReference>
<protein>
    <submittedName>
        <fullName evidence="10">Secretion protein HlyD</fullName>
    </submittedName>
</protein>
<dbReference type="AlphaFoldDB" id="F1Z3H9"/>
<dbReference type="GO" id="GO:0015679">
    <property type="term" value="P:plasma membrane copper ion transport"/>
    <property type="evidence" value="ECO:0007669"/>
    <property type="project" value="TreeGrafter"/>
</dbReference>
<dbReference type="RefSeq" id="WP_008068055.1">
    <property type="nucleotide sequence ID" value="NZ_GL876931.1"/>
</dbReference>
<keyword evidence="11" id="KW-1185">Reference proteome</keyword>
<keyword evidence="2" id="KW-0813">Transport</keyword>
<dbReference type="FunCoup" id="F1Z3H9">
    <property type="interactions" value="153"/>
</dbReference>
<dbReference type="PANTHER" id="PTHR30097:SF4">
    <property type="entry name" value="SLR6042 PROTEIN"/>
    <property type="match status" value="1"/>
</dbReference>
<dbReference type="Gene3D" id="2.40.30.170">
    <property type="match status" value="1"/>
</dbReference>
<dbReference type="InterPro" id="IPR058792">
    <property type="entry name" value="Beta-barrel_RND_2"/>
</dbReference>
<dbReference type="GO" id="GO:0016020">
    <property type="term" value="C:membrane"/>
    <property type="evidence" value="ECO:0007669"/>
    <property type="project" value="InterPro"/>
</dbReference>
<dbReference type="Pfam" id="PF25954">
    <property type="entry name" value="Beta-barrel_RND_2"/>
    <property type="match status" value="1"/>
</dbReference>
<dbReference type="STRING" id="983920.Y88_1680"/>
<dbReference type="eggNOG" id="COG0845">
    <property type="taxonomic scope" value="Bacteria"/>
</dbReference>
<evidence type="ECO:0000256" key="6">
    <source>
        <dbReference type="SAM" id="SignalP"/>
    </source>
</evidence>
<dbReference type="PROSITE" id="PS51257">
    <property type="entry name" value="PROKAR_LIPOPROTEIN"/>
    <property type="match status" value="1"/>
</dbReference>
<feature type="domain" description="CzcB-like barrel-sandwich hybrid" evidence="8">
    <location>
        <begin position="77"/>
        <end position="228"/>
    </location>
</feature>
<dbReference type="NCBIfam" id="TIGR01730">
    <property type="entry name" value="RND_mfp"/>
    <property type="match status" value="1"/>
</dbReference>
<dbReference type="Gene3D" id="2.40.420.20">
    <property type="match status" value="1"/>
</dbReference>
<dbReference type="HOGENOM" id="CLU_018816_13_3_5"/>
<dbReference type="PANTHER" id="PTHR30097">
    <property type="entry name" value="CATION EFFLUX SYSTEM PROTEIN CUSB"/>
    <property type="match status" value="1"/>
</dbReference>
<dbReference type="GO" id="GO:0030288">
    <property type="term" value="C:outer membrane-bounded periplasmic space"/>
    <property type="evidence" value="ECO:0007669"/>
    <property type="project" value="TreeGrafter"/>
</dbReference>
<dbReference type="EMBL" id="AEWJ01000008">
    <property type="protein sequence ID" value="EGD60793.1"/>
    <property type="molecule type" value="Genomic_DNA"/>
</dbReference>
<dbReference type="FunFam" id="2.40.420.20:FF:000006">
    <property type="entry name" value="RND family efflux transporter MFP subunit"/>
    <property type="match status" value="1"/>
</dbReference>
<evidence type="ECO:0000256" key="3">
    <source>
        <dbReference type="ARBA" id="ARBA00022833"/>
    </source>
</evidence>
<dbReference type="InParanoid" id="F1Z3H9"/>
<gene>
    <name evidence="10" type="ORF">Y88_1680</name>
</gene>
<comment type="caution">
    <text evidence="10">The sequence shown here is derived from an EMBL/GenBank/DDBJ whole genome shotgun (WGS) entry which is preliminary data.</text>
</comment>
<reference evidence="10 11" key="1">
    <citation type="journal article" date="2012" name="J. Bacteriol.">
        <title>Draft Genome Sequence of Novosphingobium nitrogenifigens Y88T.</title>
        <authorList>
            <person name="Strabala T.J."/>
            <person name="Macdonald L."/>
            <person name="Liu V."/>
            <person name="Smit A.M."/>
        </authorList>
    </citation>
    <scope>NUCLEOTIDE SEQUENCE [LARGE SCALE GENOMIC DNA]</scope>
    <source>
        <strain evidence="10 11">DSM 19370</strain>
    </source>
</reference>
<evidence type="ECO:0000256" key="5">
    <source>
        <dbReference type="ARBA" id="ARBA00058766"/>
    </source>
</evidence>
<keyword evidence="4" id="KW-0105">Cadmium resistance</keyword>
<feature type="chain" id="PRO_5003272583" evidence="6">
    <location>
        <begin position="28"/>
        <end position="385"/>
    </location>
</feature>
<dbReference type="Gene3D" id="1.10.287.470">
    <property type="entry name" value="Helix hairpin bin"/>
    <property type="match status" value="1"/>
</dbReference>
<keyword evidence="3" id="KW-0862">Zinc</keyword>
<evidence type="ECO:0000313" key="10">
    <source>
        <dbReference type="EMBL" id="EGD60793.1"/>
    </source>
</evidence>
<dbReference type="SUPFAM" id="SSF111369">
    <property type="entry name" value="HlyD-like secretion proteins"/>
    <property type="match status" value="1"/>
</dbReference>
<dbReference type="GO" id="GO:0022857">
    <property type="term" value="F:transmembrane transporter activity"/>
    <property type="evidence" value="ECO:0007669"/>
    <property type="project" value="InterPro"/>
</dbReference>
<accession>F1Z3H9</accession>
<dbReference type="Pfam" id="PF25975">
    <property type="entry name" value="CzcB_C"/>
    <property type="match status" value="1"/>
</dbReference>
<dbReference type="Proteomes" id="UP000004728">
    <property type="component" value="Unassembled WGS sequence"/>
</dbReference>
<dbReference type="GO" id="GO:0046914">
    <property type="term" value="F:transition metal ion binding"/>
    <property type="evidence" value="ECO:0007669"/>
    <property type="project" value="TreeGrafter"/>
</dbReference>
<dbReference type="InterPro" id="IPR006143">
    <property type="entry name" value="RND_pump_MFP"/>
</dbReference>
<dbReference type="Gene3D" id="2.40.50.100">
    <property type="match status" value="1"/>
</dbReference>
<comment type="function">
    <text evidence="5">CzcA and CzcB together would act in zinc efflux nearly as effectively as the complete czc efflux system (CzcABC). The CzcB protein is thought to funnel zinc cations to the CzcA transport protein.</text>
</comment>
<dbReference type="InterPro" id="IPR051909">
    <property type="entry name" value="MFP_Cation_Efflux"/>
</dbReference>
<organism evidence="10 11">
    <name type="scientific">Novosphingobium nitrogenifigens DSM 19370</name>
    <dbReference type="NCBI Taxonomy" id="983920"/>
    <lineage>
        <taxon>Bacteria</taxon>
        <taxon>Pseudomonadati</taxon>
        <taxon>Pseudomonadota</taxon>
        <taxon>Alphaproteobacteria</taxon>
        <taxon>Sphingomonadales</taxon>
        <taxon>Sphingomonadaceae</taxon>
        <taxon>Novosphingobium</taxon>
    </lineage>
</organism>